<feature type="region of interest" description="Disordered" evidence="1">
    <location>
        <begin position="49"/>
        <end position="75"/>
    </location>
</feature>
<comment type="caution">
    <text evidence="2">The sequence shown here is derived from an EMBL/GenBank/DDBJ whole genome shotgun (WGS) entry which is preliminary data.</text>
</comment>
<reference evidence="2 3" key="1">
    <citation type="submission" date="2021-01" db="EMBL/GenBank/DDBJ databases">
        <title>Whole genome shotgun sequence of Asanoa iriomotensis NBRC 100142.</title>
        <authorList>
            <person name="Komaki H."/>
            <person name="Tamura T."/>
        </authorList>
    </citation>
    <scope>NUCLEOTIDE SEQUENCE [LARGE SCALE GENOMIC DNA]</scope>
    <source>
        <strain evidence="2 3">NBRC 100142</strain>
    </source>
</reference>
<protein>
    <submittedName>
        <fullName evidence="2">Uncharacterized protein</fullName>
    </submittedName>
</protein>
<dbReference type="Proteomes" id="UP000624325">
    <property type="component" value="Unassembled WGS sequence"/>
</dbReference>
<name>A0ABQ4CCV8_9ACTN</name>
<sequence length="75" mass="7295">MPDKEAPSNCLLSTVRAVKVSVCGTGPAVVGVAAGVVDAGSRVDGPVVWSPTADPGAVPAPQPASNNTAQATETP</sequence>
<evidence type="ECO:0000313" key="2">
    <source>
        <dbReference type="EMBL" id="GIF60599.1"/>
    </source>
</evidence>
<dbReference type="EMBL" id="BONC01000071">
    <property type="protein sequence ID" value="GIF60599.1"/>
    <property type="molecule type" value="Genomic_DNA"/>
</dbReference>
<feature type="compositionally biased region" description="Polar residues" evidence="1">
    <location>
        <begin position="63"/>
        <end position="75"/>
    </location>
</feature>
<gene>
    <name evidence="2" type="ORF">Air01nite_66940</name>
</gene>
<evidence type="ECO:0000256" key="1">
    <source>
        <dbReference type="SAM" id="MobiDB-lite"/>
    </source>
</evidence>
<keyword evidence="3" id="KW-1185">Reference proteome</keyword>
<organism evidence="2 3">
    <name type="scientific">Asanoa iriomotensis</name>
    <dbReference type="NCBI Taxonomy" id="234613"/>
    <lineage>
        <taxon>Bacteria</taxon>
        <taxon>Bacillati</taxon>
        <taxon>Actinomycetota</taxon>
        <taxon>Actinomycetes</taxon>
        <taxon>Micromonosporales</taxon>
        <taxon>Micromonosporaceae</taxon>
        <taxon>Asanoa</taxon>
    </lineage>
</organism>
<evidence type="ECO:0000313" key="3">
    <source>
        <dbReference type="Proteomes" id="UP000624325"/>
    </source>
</evidence>
<proteinExistence type="predicted"/>
<accession>A0ABQ4CCV8</accession>